<dbReference type="Proteomes" id="UP000075680">
    <property type="component" value="Unassembled WGS sequence"/>
</dbReference>
<organism evidence="1 2">
    <name type="scientific">Acinetobacter venetianus</name>
    <dbReference type="NCBI Taxonomy" id="52133"/>
    <lineage>
        <taxon>Bacteria</taxon>
        <taxon>Pseudomonadati</taxon>
        <taxon>Pseudomonadota</taxon>
        <taxon>Gammaproteobacteria</taxon>
        <taxon>Moraxellales</taxon>
        <taxon>Moraxellaceae</taxon>
        <taxon>Acinetobacter</taxon>
    </lineage>
</organism>
<proteinExistence type="predicted"/>
<reference evidence="1 2" key="1">
    <citation type="journal article" date="2016" name="Sci. Rep.">
        <title>Genomic and phenotypic characterization of the species Acinetobacter venetianus.</title>
        <authorList>
            <person name="Fondi M."/>
            <person name="Maida I."/>
            <person name="Perrin E."/>
            <person name="Orlandini V."/>
            <person name="La Torre L."/>
            <person name="Bosi E."/>
            <person name="Negroni A."/>
            <person name="Zanaroli G."/>
            <person name="Fava F."/>
            <person name="Decorosi F."/>
            <person name="Giovannetti L."/>
            <person name="Viti C."/>
            <person name="Vaneechoutte M."/>
            <person name="Dijkshoorn L."/>
            <person name="Fani R."/>
        </authorList>
    </citation>
    <scope>NUCLEOTIDE SEQUENCE [LARGE SCALE GENOMIC DNA]</scope>
    <source>
        <strain evidence="1 2">LUH5627</strain>
    </source>
</reference>
<accession>A0A150I0P4</accession>
<evidence type="ECO:0000313" key="1">
    <source>
        <dbReference type="EMBL" id="KXZ72739.1"/>
    </source>
</evidence>
<dbReference type="EMBL" id="JRUE01000084">
    <property type="protein sequence ID" value="KXZ72739.1"/>
    <property type="molecule type" value="Genomic_DNA"/>
</dbReference>
<name>A0A150I0P4_9GAMM</name>
<evidence type="ECO:0000313" key="2">
    <source>
        <dbReference type="Proteomes" id="UP000075680"/>
    </source>
</evidence>
<protein>
    <submittedName>
        <fullName evidence="1">Uncharacterized protein</fullName>
    </submittedName>
</protein>
<dbReference type="AlphaFoldDB" id="A0A150I0P4"/>
<sequence>MPSPTEIVPCVVAPTFVKNEEPVCAEATDFCPNAILLSPVTFASAPIATPDVTLLPAPRPIDTASVFVAIEPLPIATEPSPLANDVLPIAKALFASAAVAVPIAIARCPNVTDPPCPKD</sequence>
<gene>
    <name evidence="1" type="ORF">AVENLUH5627_00967</name>
</gene>
<comment type="caution">
    <text evidence="1">The sequence shown here is derived from an EMBL/GenBank/DDBJ whole genome shotgun (WGS) entry which is preliminary data.</text>
</comment>